<evidence type="ECO:0000313" key="1">
    <source>
        <dbReference type="EMBL" id="EST35072.1"/>
    </source>
</evidence>
<evidence type="ECO:0000313" key="2">
    <source>
        <dbReference type="Proteomes" id="UP000017984"/>
    </source>
</evidence>
<organism evidence="1 2">
    <name type="scientific">Streptomyces roseochromogenus subsp. oscitans DS 12.976</name>
    <dbReference type="NCBI Taxonomy" id="1352936"/>
    <lineage>
        <taxon>Bacteria</taxon>
        <taxon>Bacillati</taxon>
        <taxon>Actinomycetota</taxon>
        <taxon>Actinomycetes</taxon>
        <taxon>Kitasatosporales</taxon>
        <taxon>Streptomycetaceae</taxon>
        <taxon>Streptomyces</taxon>
    </lineage>
</organism>
<keyword evidence="2" id="KW-1185">Reference proteome</keyword>
<protein>
    <submittedName>
        <fullName evidence="1">Uncharacterized protein</fullName>
    </submittedName>
</protein>
<sequence length="71" mass="7907">MVTGARVHVLAVAEHASRRVPILREYEHLDASVAFCSKLFGTEPSKLRDGCANFAITEPPAQARHDRRHGR</sequence>
<dbReference type="AlphaFoldDB" id="V6KSG1"/>
<accession>V6KSG1</accession>
<dbReference type="PATRIC" id="fig|1352936.5.peg.1602"/>
<comment type="caution">
    <text evidence="1">The sequence shown here is derived from an EMBL/GenBank/DDBJ whole genome shotgun (WGS) entry which is preliminary data.</text>
</comment>
<gene>
    <name evidence="1" type="ORF">M878_07530</name>
</gene>
<dbReference type="STRING" id="1352936.M878_07530"/>
<name>V6KSG1_STRRC</name>
<dbReference type="Proteomes" id="UP000017984">
    <property type="component" value="Chromosome"/>
</dbReference>
<reference evidence="1 2" key="1">
    <citation type="journal article" date="2014" name="Genome Announc.">
        <title>Draft Genome Sequence of Streptomyces roseochromogenes subsp. oscitans DS 12.976, Producer of the Aminocoumarin Antibiotic Clorobiocin.</title>
        <authorList>
            <person name="Ruckert C."/>
            <person name="Kalinowski J."/>
            <person name="Heide L."/>
            <person name="Apel A.K."/>
        </authorList>
    </citation>
    <scope>NUCLEOTIDE SEQUENCE [LARGE SCALE GENOMIC DNA]</scope>
    <source>
        <strain evidence="1 2">DS 12.976</strain>
    </source>
</reference>
<dbReference type="HOGENOM" id="CLU_2738425_0_0_11"/>
<proteinExistence type="predicted"/>
<dbReference type="EMBL" id="AWQX01000062">
    <property type="protein sequence ID" value="EST35072.1"/>
    <property type="molecule type" value="Genomic_DNA"/>
</dbReference>